<reference evidence="3 4" key="1">
    <citation type="submission" date="2024-07" db="EMBL/GenBank/DDBJ databases">
        <title>Draft sequence of the Neodothiora populina.</title>
        <authorList>
            <person name="Drown D.D."/>
            <person name="Schuette U.S."/>
            <person name="Buechlein A.B."/>
            <person name="Rusch D.R."/>
            <person name="Winton L.W."/>
            <person name="Adams G.A."/>
        </authorList>
    </citation>
    <scope>NUCLEOTIDE SEQUENCE [LARGE SCALE GENOMIC DNA]</scope>
    <source>
        <strain evidence="3 4">CPC 39397</strain>
    </source>
</reference>
<comment type="caution">
    <text evidence="3">The sequence shown here is derived from an EMBL/GenBank/DDBJ whole genome shotgun (WGS) entry which is preliminary data.</text>
</comment>
<dbReference type="Pfam" id="PF07985">
    <property type="entry name" value="SRR1"/>
    <property type="match status" value="1"/>
</dbReference>
<dbReference type="InterPro" id="IPR012942">
    <property type="entry name" value="SRR1-like"/>
</dbReference>
<evidence type="ECO:0000256" key="1">
    <source>
        <dbReference type="SAM" id="MobiDB-lite"/>
    </source>
</evidence>
<proteinExistence type="predicted"/>
<feature type="domain" description="SRR1-like" evidence="2">
    <location>
        <begin position="86"/>
        <end position="191"/>
    </location>
</feature>
<dbReference type="GeneID" id="95980947"/>
<protein>
    <recommendedName>
        <fullName evidence="2">SRR1-like domain-containing protein</fullName>
    </recommendedName>
</protein>
<evidence type="ECO:0000259" key="2">
    <source>
        <dbReference type="Pfam" id="PF07985"/>
    </source>
</evidence>
<gene>
    <name evidence="3" type="ORF">AAFC00_007248</name>
</gene>
<name>A0ABR3PHN4_9PEZI</name>
<dbReference type="RefSeq" id="XP_069201927.1">
    <property type="nucleotide sequence ID" value="XM_069347320.1"/>
</dbReference>
<dbReference type="PANTHER" id="PTHR42080:SF1">
    <property type="entry name" value="SRR1-LIKE DOMAIN-CONTAINING PROTEIN"/>
    <property type="match status" value="1"/>
</dbReference>
<organism evidence="3 4">
    <name type="scientific">Neodothiora populina</name>
    <dbReference type="NCBI Taxonomy" id="2781224"/>
    <lineage>
        <taxon>Eukaryota</taxon>
        <taxon>Fungi</taxon>
        <taxon>Dikarya</taxon>
        <taxon>Ascomycota</taxon>
        <taxon>Pezizomycotina</taxon>
        <taxon>Dothideomycetes</taxon>
        <taxon>Dothideomycetidae</taxon>
        <taxon>Dothideales</taxon>
        <taxon>Dothioraceae</taxon>
        <taxon>Neodothiora</taxon>
    </lineage>
</organism>
<evidence type="ECO:0000313" key="3">
    <source>
        <dbReference type="EMBL" id="KAL1305654.1"/>
    </source>
</evidence>
<dbReference type="PANTHER" id="PTHR42080">
    <property type="entry name" value="SRR1 DOMAIN-CONTAINING PROTEIN"/>
    <property type="match status" value="1"/>
</dbReference>
<accession>A0ABR3PHN4</accession>
<dbReference type="EMBL" id="JBFMKM010000006">
    <property type="protein sequence ID" value="KAL1305654.1"/>
    <property type="molecule type" value="Genomic_DNA"/>
</dbReference>
<sequence>MPHTSRRPRPRQPPKRKILEQTDGWSRVEYTSSQNRAQKDAHGNTAPLKMHLPARDPDLTVDKMREEHERVKKKWIASDHRRKVKEVLEKRIGPEKKWDVRKAVCVALGSLCVNWHTRIRSVYQFAFFMDVVDIVRASNTSNDIQVCVQEPRFDQLDRDFFETLNVKVLEDPAAEAELDATSLFFAPHLEWVSEIPYVKAGLDSPLYITASAKWIYERAERAKETGQDHESPEQLKVYEDAMTAASALRASHYEVEFDDNTRMEDSLDLTFYILKEREEEDIDDLAASVEELTV</sequence>
<feature type="region of interest" description="Disordered" evidence="1">
    <location>
        <begin position="1"/>
        <end position="56"/>
    </location>
</feature>
<dbReference type="Proteomes" id="UP001562354">
    <property type="component" value="Unassembled WGS sequence"/>
</dbReference>
<keyword evidence="4" id="KW-1185">Reference proteome</keyword>
<evidence type="ECO:0000313" key="4">
    <source>
        <dbReference type="Proteomes" id="UP001562354"/>
    </source>
</evidence>
<feature type="compositionally biased region" description="Basic residues" evidence="1">
    <location>
        <begin position="1"/>
        <end position="16"/>
    </location>
</feature>